<proteinExistence type="predicted"/>
<dbReference type="RefSeq" id="WP_135013952.1">
    <property type="nucleotide sequence ID" value="NZ_JADGLK010000066.1"/>
</dbReference>
<dbReference type="OrthoDB" id="2236949at2"/>
<accession>A0A4Y9F088</accession>
<evidence type="ECO:0000259" key="2">
    <source>
        <dbReference type="Pfam" id="PF07580"/>
    </source>
</evidence>
<dbReference type="GO" id="GO:0005576">
    <property type="term" value="C:extracellular region"/>
    <property type="evidence" value="ECO:0007669"/>
    <property type="project" value="InterPro"/>
</dbReference>
<gene>
    <name evidence="3" type="ORF">E4U03_11900</name>
</gene>
<dbReference type="GO" id="GO:0008270">
    <property type="term" value="F:zinc ion binding"/>
    <property type="evidence" value="ECO:0007669"/>
    <property type="project" value="InterPro"/>
</dbReference>
<dbReference type="Pfam" id="PF07580">
    <property type="entry name" value="Peptidase_M26_C"/>
    <property type="match status" value="1"/>
</dbReference>
<feature type="domain" description="Peptidase M26 C-terminal" evidence="2">
    <location>
        <begin position="2"/>
        <end position="32"/>
    </location>
</feature>
<dbReference type="InterPro" id="IPR011505">
    <property type="entry name" value="Peptidase_M26_C_dom"/>
</dbReference>
<feature type="region of interest" description="Disordered" evidence="1">
    <location>
        <begin position="66"/>
        <end position="101"/>
    </location>
</feature>
<reference evidence="3 4" key="1">
    <citation type="submission" date="2019-03" db="EMBL/GenBank/DDBJ databases">
        <title>Diversity of the mouse oral microbiome.</title>
        <authorList>
            <person name="Joseph S."/>
            <person name="Aduse-Opoku J."/>
            <person name="Curtis M."/>
            <person name="Wade W."/>
            <person name="Hashim A."/>
        </authorList>
    </citation>
    <scope>NUCLEOTIDE SEQUENCE [LARGE SCALE GENOMIC DNA]</scope>
    <source>
        <strain evidence="4">irhom_31</strain>
    </source>
</reference>
<dbReference type="EMBL" id="SPQC01000066">
    <property type="protein sequence ID" value="TFU20013.1"/>
    <property type="molecule type" value="Genomic_DNA"/>
</dbReference>
<dbReference type="GO" id="GO:0004222">
    <property type="term" value="F:metalloendopeptidase activity"/>
    <property type="evidence" value="ECO:0007669"/>
    <property type="project" value="InterPro"/>
</dbReference>
<evidence type="ECO:0000313" key="4">
    <source>
        <dbReference type="Proteomes" id="UP000297951"/>
    </source>
</evidence>
<evidence type="ECO:0000313" key="3">
    <source>
        <dbReference type="EMBL" id="TFU20013.1"/>
    </source>
</evidence>
<evidence type="ECO:0000256" key="1">
    <source>
        <dbReference type="SAM" id="MobiDB-lite"/>
    </source>
</evidence>
<protein>
    <recommendedName>
        <fullName evidence="2">Peptidase M26 C-terminal domain-containing protein</fullName>
    </recommendedName>
</protein>
<dbReference type="AlphaFoldDB" id="A0A4Y9F088"/>
<dbReference type="Proteomes" id="UP000297951">
    <property type="component" value="Unassembled WGS sequence"/>
</dbReference>
<organism evidence="3 4">
    <name type="scientific">Rothia nasimurium</name>
    <dbReference type="NCBI Taxonomy" id="85336"/>
    <lineage>
        <taxon>Bacteria</taxon>
        <taxon>Bacillati</taxon>
        <taxon>Actinomycetota</taxon>
        <taxon>Actinomycetes</taxon>
        <taxon>Micrococcales</taxon>
        <taxon>Micrococcaceae</taxon>
        <taxon>Rothia</taxon>
    </lineage>
</organism>
<name>A0A4Y9F088_9MICC</name>
<sequence length="141" mass="15463">MTVRRQAFDLLTYKGYDEGMVPYISNQYKAAAGGALSDSFIMGQTGIADYATDRAARYRQGLERAGGVRGLPLHPPRPDHRLPRRPTGPVRPDVRHRSALPTAGPGWLYQRHLVGDRCARAQGLLLPGGYAGLAKRPRSLV</sequence>
<comment type="caution">
    <text evidence="3">The sequence shown here is derived from an EMBL/GenBank/DDBJ whole genome shotgun (WGS) entry which is preliminary data.</text>
</comment>